<name>A0A381UVM7_9ZZZZ</name>
<gene>
    <name evidence="1" type="ORF">METZ01_LOCUS84502</name>
</gene>
<evidence type="ECO:0000313" key="1">
    <source>
        <dbReference type="EMBL" id="SVA31648.1"/>
    </source>
</evidence>
<dbReference type="EMBL" id="UINC01007142">
    <property type="protein sequence ID" value="SVA31648.1"/>
    <property type="molecule type" value="Genomic_DNA"/>
</dbReference>
<reference evidence="1" key="1">
    <citation type="submission" date="2018-05" db="EMBL/GenBank/DDBJ databases">
        <authorList>
            <person name="Lanie J.A."/>
            <person name="Ng W.-L."/>
            <person name="Kazmierczak K.M."/>
            <person name="Andrzejewski T.M."/>
            <person name="Davidsen T.M."/>
            <person name="Wayne K.J."/>
            <person name="Tettelin H."/>
            <person name="Glass J.I."/>
            <person name="Rusch D."/>
            <person name="Podicherti R."/>
            <person name="Tsui H.-C.T."/>
            <person name="Winkler M.E."/>
        </authorList>
    </citation>
    <scope>NUCLEOTIDE SEQUENCE</scope>
</reference>
<organism evidence="1">
    <name type="scientific">marine metagenome</name>
    <dbReference type="NCBI Taxonomy" id="408172"/>
    <lineage>
        <taxon>unclassified sequences</taxon>
        <taxon>metagenomes</taxon>
        <taxon>ecological metagenomes</taxon>
    </lineage>
</organism>
<protein>
    <submittedName>
        <fullName evidence="1">Uncharacterized protein</fullName>
    </submittedName>
</protein>
<accession>A0A381UVM7</accession>
<sequence>MKSLQYMAVALELRYKNKNIKIRNK</sequence>
<proteinExistence type="predicted"/>
<dbReference type="AlphaFoldDB" id="A0A381UVM7"/>